<proteinExistence type="predicted"/>
<evidence type="ECO:0000313" key="1">
    <source>
        <dbReference type="EMBL" id="CAF3634596.1"/>
    </source>
</evidence>
<comment type="caution">
    <text evidence="1">The sequence shown here is derived from an EMBL/GenBank/DDBJ whole genome shotgun (WGS) entry which is preliminary data.</text>
</comment>
<name>A0A818QCU9_9BILA</name>
<dbReference type="EMBL" id="CAJOBS010002286">
    <property type="protein sequence ID" value="CAF4804670.1"/>
    <property type="molecule type" value="Genomic_DNA"/>
</dbReference>
<reference evidence="1" key="1">
    <citation type="submission" date="2021-02" db="EMBL/GenBank/DDBJ databases">
        <authorList>
            <person name="Nowell W R."/>
        </authorList>
    </citation>
    <scope>NUCLEOTIDE SEQUENCE</scope>
</reference>
<protein>
    <submittedName>
        <fullName evidence="1">Uncharacterized protein</fullName>
    </submittedName>
</protein>
<sequence length="394" mass="44873">MGELPEGNNVETLKCARSKVKVQKSAFTRFRNKSSMDYPSLVAHYACFTEISLNIESSIENIITNISEDQLLKKIKSVEKSIKNPILCDSNQSKKNIQNIRLPKLELTLFSGSYSEWPMFSQLFSSAIIERSDLTSNQKLQYLMGQLTGEAKLFIGLEHIATADFSSVWKRLVERFGVPHQLAKAALDAVASLPPFAHQQQDYSSSDPWEIYFITSKLDQETLKSVLQEEIQNMYHDHDTLFGSVHSTKQYNTNFKVNCLVCKLEHLVENCPTFLKLTVAERRKILSKFHICIRCLKSNHVVQKCRGKMICSIPGCGKKHHMLFHDSKYDNQKEKDFNQDTNKGSGFNEIKEHSTYIGKILKEMKLPTTFSVSALVMSNKNSTIASIALIRVQM</sequence>
<accession>A0A818QCU9</accession>
<evidence type="ECO:0000313" key="2">
    <source>
        <dbReference type="EMBL" id="CAF4804670.1"/>
    </source>
</evidence>
<dbReference type="PANTHER" id="PTHR47331">
    <property type="entry name" value="PHD-TYPE DOMAIN-CONTAINING PROTEIN"/>
    <property type="match status" value="1"/>
</dbReference>
<dbReference type="Proteomes" id="UP000663865">
    <property type="component" value="Unassembled WGS sequence"/>
</dbReference>
<evidence type="ECO:0000313" key="3">
    <source>
        <dbReference type="Proteomes" id="UP000663865"/>
    </source>
</evidence>
<dbReference type="InterPro" id="IPR005312">
    <property type="entry name" value="DUF1759"/>
</dbReference>
<dbReference type="Pfam" id="PF03564">
    <property type="entry name" value="DUF1759"/>
    <property type="match status" value="1"/>
</dbReference>
<dbReference type="AlphaFoldDB" id="A0A818QCU9"/>
<dbReference type="EMBL" id="CAJNYV010004017">
    <property type="protein sequence ID" value="CAF3634596.1"/>
    <property type="molecule type" value="Genomic_DNA"/>
</dbReference>
<dbReference type="Proteomes" id="UP000663838">
    <property type="component" value="Unassembled WGS sequence"/>
</dbReference>
<dbReference type="PANTHER" id="PTHR47331:SF5">
    <property type="entry name" value="RIBONUCLEASE H"/>
    <property type="match status" value="1"/>
</dbReference>
<organism evidence="1 3">
    <name type="scientific">Rotaria socialis</name>
    <dbReference type="NCBI Taxonomy" id="392032"/>
    <lineage>
        <taxon>Eukaryota</taxon>
        <taxon>Metazoa</taxon>
        <taxon>Spiralia</taxon>
        <taxon>Gnathifera</taxon>
        <taxon>Rotifera</taxon>
        <taxon>Eurotatoria</taxon>
        <taxon>Bdelloidea</taxon>
        <taxon>Philodinida</taxon>
        <taxon>Philodinidae</taxon>
        <taxon>Rotaria</taxon>
    </lineage>
</organism>
<gene>
    <name evidence="1" type="ORF">KIK155_LOCUS22587</name>
    <name evidence="2" type="ORF">TOA249_LOCUS23588</name>
</gene>